<gene>
    <name evidence="1" type="ORF">SAMN05216353_1765</name>
</gene>
<dbReference type="EMBL" id="FOOG01000076">
    <property type="protein sequence ID" value="SFG66326.1"/>
    <property type="molecule type" value="Genomic_DNA"/>
</dbReference>
<protein>
    <submittedName>
        <fullName evidence="1">Fe-S-cluster containining protein</fullName>
    </submittedName>
</protein>
<evidence type="ECO:0000313" key="2">
    <source>
        <dbReference type="Proteomes" id="UP000198897"/>
    </source>
</evidence>
<accession>A0A1I2TUW2</accession>
<dbReference type="RefSeq" id="WP_089754953.1">
    <property type="nucleotide sequence ID" value="NZ_FOOG01000076.1"/>
</dbReference>
<sequence>MDRFLKHHEILEKCERLNESYEIDPAFFENIIDELLDSEAETETVILQGFQNLLKEVDHEINRMESFSGMEANCFKGCAFCCYFPIVLSRMEAKMMFRSIEQFSEQRKNAIFEHWERYYNQQAGKLDTALAMDPDDPSTKLEYKKLNLPCPMLDPETQLCMAYEVRPIPCRTYLNYSDPNVCAENHMPKEPFSYEFLYTYYFGAINELIQALYENGEDVFVDYPSDAWSYDYLPAWVKSYREGTLNEI</sequence>
<keyword evidence="2" id="KW-1185">Reference proteome</keyword>
<dbReference type="OrthoDB" id="9810361at2"/>
<reference evidence="2" key="1">
    <citation type="submission" date="2016-10" db="EMBL/GenBank/DDBJ databases">
        <authorList>
            <person name="Varghese N."/>
            <person name="Submissions S."/>
        </authorList>
    </citation>
    <scope>NUCLEOTIDE SEQUENCE [LARGE SCALE GENOMIC DNA]</scope>
    <source>
        <strain evidence="2">FP5</strain>
    </source>
</reference>
<evidence type="ECO:0000313" key="1">
    <source>
        <dbReference type="EMBL" id="SFG66326.1"/>
    </source>
</evidence>
<dbReference type="Proteomes" id="UP000198897">
    <property type="component" value="Unassembled WGS sequence"/>
</dbReference>
<name>A0A1I2TUW2_9BACI</name>
<proteinExistence type="predicted"/>
<organism evidence="1 2">
    <name type="scientific">Halobacillus alkaliphilus</name>
    <dbReference type="NCBI Taxonomy" id="396056"/>
    <lineage>
        <taxon>Bacteria</taxon>
        <taxon>Bacillati</taxon>
        <taxon>Bacillota</taxon>
        <taxon>Bacilli</taxon>
        <taxon>Bacillales</taxon>
        <taxon>Bacillaceae</taxon>
        <taxon>Halobacillus</taxon>
    </lineage>
</organism>
<dbReference type="AlphaFoldDB" id="A0A1I2TUW2"/>
<dbReference type="Pfam" id="PF03692">
    <property type="entry name" value="CxxCxxCC"/>
    <property type="match status" value="1"/>
</dbReference>
<dbReference type="InterPro" id="IPR005358">
    <property type="entry name" value="Puta_zinc/iron-chelating_dom"/>
</dbReference>